<dbReference type="InterPro" id="IPR028973">
    <property type="entry name" value="PhnB-like"/>
</dbReference>
<gene>
    <name evidence="2" type="ORF">KDA27_07120</name>
</gene>
<dbReference type="Gene3D" id="3.10.180.10">
    <property type="entry name" value="2,3-Dihydroxybiphenyl 1,2-Dioxygenase, domain 1"/>
    <property type="match status" value="1"/>
</dbReference>
<reference evidence="2" key="1">
    <citation type="submission" date="2020-04" db="EMBL/GenBank/DDBJ databases">
        <authorList>
            <person name="Zhang T."/>
        </authorList>
    </citation>
    <scope>NUCLEOTIDE SEQUENCE</scope>
    <source>
        <strain evidence="2">HKST-UBA02</strain>
    </source>
</reference>
<name>A0A956SCN3_UNCEI</name>
<dbReference type="Pfam" id="PF06983">
    <property type="entry name" value="3-dmu-9_3-mt"/>
    <property type="match status" value="1"/>
</dbReference>
<dbReference type="PANTHER" id="PTHR33990">
    <property type="entry name" value="PROTEIN YJDN-RELATED"/>
    <property type="match status" value="1"/>
</dbReference>
<protein>
    <submittedName>
        <fullName evidence="2">VOC family protein</fullName>
    </submittedName>
</protein>
<dbReference type="SUPFAM" id="SSF54593">
    <property type="entry name" value="Glyoxalase/Bleomycin resistance protein/Dihydroxybiphenyl dioxygenase"/>
    <property type="match status" value="1"/>
</dbReference>
<evidence type="ECO:0000313" key="3">
    <source>
        <dbReference type="Proteomes" id="UP000739538"/>
    </source>
</evidence>
<reference evidence="2" key="2">
    <citation type="journal article" date="2021" name="Microbiome">
        <title>Successional dynamics and alternative stable states in a saline activated sludge microbial community over 9 years.</title>
        <authorList>
            <person name="Wang Y."/>
            <person name="Ye J."/>
            <person name="Ju F."/>
            <person name="Liu L."/>
            <person name="Boyd J.A."/>
            <person name="Deng Y."/>
            <person name="Parks D.H."/>
            <person name="Jiang X."/>
            <person name="Yin X."/>
            <person name="Woodcroft B.J."/>
            <person name="Tyson G.W."/>
            <person name="Hugenholtz P."/>
            <person name="Polz M.F."/>
            <person name="Zhang T."/>
        </authorList>
    </citation>
    <scope>NUCLEOTIDE SEQUENCE</scope>
    <source>
        <strain evidence="2">HKST-UBA02</strain>
    </source>
</reference>
<comment type="caution">
    <text evidence="2">The sequence shown here is derived from an EMBL/GenBank/DDBJ whole genome shotgun (WGS) entry which is preliminary data.</text>
</comment>
<feature type="domain" description="PhnB-like" evidence="1">
    <location>
        <begin position="4"/>
        <end position="113"/>
    </location>
</feature>
<dbReference type="Proteomes" id="UP000739538">
    <property type="component" value="Unassembled WGS sequence"/>
</dbReference>
<dbReference type="CDD" id="cd06588">
    <property type="entry name" value="PhnB_like"/>
    <property type="match status" value="1"/>
</dbReference>
<proteinExistence type="predicted"/>
<dbReference type="InterPro" id="IPR029068">
    <property type="entry name" value="Glyas_Bleomycin-R_OHBP_Dase"/>
</dbReference>
<evidence type="ECO:0000313" key="2">
    <source>
        <dbReference type="EMBL" id="MCA9755555.1"/>
    </source>
</evidence>
<organism evidence="2 3">
    <name type="scientific">Eiseniibacteriota bacterium</name>
    <dbReference type="NCBI Taxonomy" id="2212470"/>
    <lineage>
        <taxon>Bacteria</taxon>
        <taxon>Candidatus Eiseniibacteriota</taxon>
    </lineage>
</organism>
<dbReference type="InterPro" id="IPR009725">
    <property type="entry name" value="3_dmu_93_MTrfase"/>
</dbReference>
<dbReference type="PIRSF" id="PIRSF021700">
    <property type="entry name" value="3_dmu_93_MTrfase"/>
    <property type="match status" value="1"/>
</dbReference>
<accession>A0A956SCN3</accession>
<sequence>MLAKVRTCLWFDGQGEDAAKFYVSLLPNSELVSMFRPSPEAPPLVIDFTLAGTPYQALNGGPHFKHTEAASISVMTQDQEETDRLWDALTRDGGEESMCGWLKDKFGVSWQLVPEPLMQMLSSSDRDAAGRAMQAMLKMRRLDVAELRAAFEGK</sequence>
<dbReference type="EMBL" id="JAGQHS010000026">
    <property type="protein sequence ID" value="MCA9755555.1"/>
    <property type="molecule type" value="Genomic_DNA"/>
</dbReference>
<dbReference type="AlphaFoldDB" id="A0A956SCN3"/>
<dbReference type="PANTHER" id="PTHR33990:SF2">
    <property type="entry name" value="PHNB-LIKE DOMAIN-CONTAINING PROTEIN"/>
    <property type="match status" value="1"/>
</dbReference>
<evidence type="ECO:0000259" key="1">
    <source>
        <dbReference type="Pfam" id="PF06983"/>
    </source>
</evidence>